<dbReference type="PANTHER" id="PTHR30575:SF0">
    <property type="entry name" value="XAA-ARG DIPEPTIDASE"/>
    <property type="match status" value="1"/>
</dbReference>
<dbReference type="NCBIfam" id="TIGR01891">
    <property type="entry name" value="amidohydrolases"/>
    <property type="match status" value="1"/>
</dbReference>
<organism evidence="4 5">
    <name type="scientific">Aspergillus pseudoustus</name>
    <dbReference type="NCBI Taxonomy" id="1810923"/>
    <lineage>
        <taxon>Eukaryota</taxon>
        <taxon>Fungi</taxon>
        <taxon>Dikarya</taxon>
        <taxon>Ascomycota</taxon>
        <taxon>Pezizomycotina</taxon>
        <taxon>Eurotiomycetes</taxon>
        <taxon>Eurotiomycetidae</taxon>
        <taxon>Eurotiales</taxon>
        <taxon>Aspergillaceae</taxon>
        <taxon>Aspergillus</taxon>
        <taxon>Aspergillus subgen. Nidulantes</taxon>
    </lineage>
</organism>
<dbReference type="Proteomes" id="UP001610446">
    <property type="component" value="Unassembled WGS sequence"/>
</dbReference>
<dbReference type="Gene3D" id="3.30.70.360">
    <property type="match status" value="1"/>
</dbReference>
<dbReference type="InterPro" id="IPR017144">
    <property type="entry name" value="Xaa-Arg_dipeptidase"/>
</dbReference>
<accession>A0ABR4J3V0</accession>
<dbReference type="Pfam" id="PF07687">
    <property type="entry name" value="M20_dimer"/>
    <property type="match status" value="1"/>
</dbReference>
<comment type="caution">
    <text evidence="4">The sequence shown here is derived from an EMBL/GenBank/DDBJ whole genome shotgun (WGS) entry which is preliminary data.</text>
</comment>
<dbReference type="InterPro" id="IPR017439">
    <property type="entry name" value="Amidohydrolase"/>
</dbReference>
<dbReference type="SUPFAM" id="SSF55031">
    <property type="entry name" value="Bacterial exopeptidase dimerisation domain"/>
    <property type="match status" value="1"/>
</dbReference>
<dbReference type="InterPro" id="IPR002933">
    <property type="entry name" value="Peptidase_M20"/>
</dbReference>
<dbReference type="CDD" id="cd05672">
    <property type="entry name" value="M20_ACY1L2-like"/>
    <property type="match status" value="1"/>
</dbReference>
<proteinExistence type="inferred from homology"/>
<dbReference type="PIRSF" id="PIRSF037226">
    <property type="entry name" value="Amidohydrolase_ACY1L2_prd"/>
    <property type="match status" value="1"/>
</dbReference>
<sequence>MRIELSVQDLAAPGMYEDIENVCEKHKGQLWSVNRQIYENPEPHYEEFRAHDNICSLLEGLGYKVVRHAYGLSTAFEVEYGSGGHLVCYNAEYDALPKEDGGHHHACGHNLIATSSIAAFLILAELIRSQNIEGRVRLLGTPAEESGGGKIDLLNAGAYRGVDACMMGHPGPLTPGNDGVSCPDTLAVTSTKISFRGKEAHAGATPWAGVNALDALVAAYTSISMLRQQLPLTQRVHGIILHGGERPNIIPGMASMEFYARADTCQSLQELCVRLEGCFNGAALATGCTVDFEWDPMYKELKKNQPLGDALTKHMKAFGRSFITSVKDGATGGSTDQGNVMYEVPGLHCGFGIGSDGDEVWPHTPDFAAAAGTEQAFQRALDCAKGLAATGFQVLTAAEFCDTIWRSHKHDV</sequence>
<dbReference type="Gene3D" id="3.40.630.10">
    <property type="entry name" value="Zn peptidases"/>
    <property type="match status" value="1"/>
</dbReference>
<keyword evidence="5" id="KW-1185">Reference proteome</keyword>
<dbReference type="EMBL" id="JBFXLU010000216">
    <property type="protein sequence ID" value="KAL2834711.1"/>
    <property type="molecule type" value="Genomic_DNA"/>
</dbReference>
<comment type="similarity">
    <text evidence="1 2">Belongs to the peptidase M20A family.</text>
</comment>
<dbReference type="InterPro" id="IPR036264">
    <property type="entry name" value="Bact_exopeptidase_dim_dom"/>
</dbReference>
<dbReference type="InterPro" id="IPR052030">
    <property type="entry name" value="Peptidase_M20/M20A_hydrolases"/>
</dbReference>
<gene>
    <name evidence="4" type="ORF">BJY01DRAFT_224158</name>
</gene>
<evidence type="ECO:0000256" key="2">
    <source>
        <dbReference type="PIRNR" id="PIRNR037226"/>
    </source>
</evidence>
<evidence type="ECO:0000313" key="5">
    <source>
        <dbReference type="Proteomes" id="UP001610446"/>
    </source>
</evidence>
<evidence type="ECO:0000256" key="1">
    <source>
        <dbReference type="ARBA" id="ARBA00006247"/>
    </source>
</evidence>
<dbReference type="SUPFAM" id="SSF53187">
    <property type="entry name" value="Zn-dependent exopeptidases"/>
    <property type="match status" value="1"/>
</dbReference>
<reference evidence="4 5" key="1">
    <citation type="submission" date="2024-07" db="EMBL/GenBank/DDBJ databases">
        <title>Section-level genome sequencing and comparative genomics of Aspergillus sections Usti and Cavernicolus.</title>
        <authorList>
            <consortium name="Lawrence Berkeley National Laboratory"/>
            <person name="Nybo J.L."/>
            <person name="Vesth T.C."/>
            <person name="Theobald S."/>
            <person name="Frisvad J.C."/>
            <person name="Larsen T.O."/>
            <person name="Kjaerboelling I."/>
            <person name="Rothschild-Mancinelli K."/>
            <person name="Lyhne E.K."/>
            <person name="Kogle M.E."/>
            <person name="Barry K."/>
            <person name="Clum A."/>
            <person name="Na H."/>
            <person name="Ledsgaard L."/>
            <person name="Lin J."/>
            <person name="Lipzen A."/>
            <person name="Kuo A."/>
            <person name="Riley R."/>
            <person name="Mondo S."/>
            <person name="Labutti K."/>
            <person name="Haridas S."/>
            <person name="Pangalinan J."/>
            <person name="Salamov A.A."/>
            <person name="Simmons B.A."/>
            <person name="Magnuson J.K."/>
            <person name="Chen J."/>
            <person name="Drula E."/>
            <person name="Henrissat B."/>
            <person name="Wiebenga A."/>
            <person name="Lubbers R.J."/>
            <person name="Gomes A.C."/>
            <person name="Makela M.R."/>
            <person name="Stajich J."/>
            <person name="Grigoriev I.V."/>
            <person name="Mortensen U.H."/>
            <person name="De Vries R.P."/>
            <person name="Baker S.E."/>
            <person name="Andersen M.R."/>
        </authorList>
    </citation>
    <scope>NUCLEOTIDE SEQUENCE [LARGE SCALE GENOMIC DNA]</scope>
    <source>
        <strain evidence="4 5">CBS 123904</strain>
    </source>
</reference>
<dbReference type="PANTHER" id="PTHR30575">
    <property type="entry name" value="PEPTIDASE M20"/>
    <property type="match status" value="1"/>
</dbReference>
<dbReference type="Pfam" id="PF01546">
    <property type="entry name" value="Peptidase_M20"/>
    <property type="match status" value="1"/>
</dbReference>
<evidence type="ECO:0000259" key="3">
    <source>
        <dbReference type="Pfam" id="PF07687"/>
    </source>
</evidence>
<name>A0ABR4J3V0_9EURO</name>
<protein>
    <recommendedName>
        <fullName evidence="2">Peptidase M20 domain-containing protein 2</fullName>
    </recommendedName>
</protein>
<feature type="domain" description="Peptidase M20 dimerisation" evidence="3">
    <location>
        <begin position="190"/>
        <end position="279"/>
    </location>
</feature>
<dbReference type="InterPro" id="IPR011650">
    <property type="entry name" value="Peptidase_M20_dimer"/>
</dbReference>
<evidence type="ECO:0000313" key="4">
    <source>
        <dbReference type="EMBL" id="KAL2834711.1"/>
    </source>
</evidence>